<protein>
    <recommendedName>
        <fullName evidence="9">Magnesium transporter NIPA-domain-containing protein</fullName>
    </recommendedName>
</protein>
<feature type="compositionally biased region" description="Polar residues" evidence="5">
    <location>
        <begin position="389"/>
        <end position="413"/>
    </location>
</feature>
<feature type="transmembrane region" description="Helical" evidence="6">
    <location>
        <begin position="294"/>
        <end position="315"/>
    </location>
</feature>
<sequence length="413" mass="46963">MNNNNDNHHYFIESASHSIQIYSYDTSFWIGIGISLITNLIQSFAMAFQRKSHILNDQIYPRERRKHAFKRPLWVVSFGTYLTANIVGSIFSIGYLPVVILAPIGAMNLVFNAIAARLVLGDPFTRLSIWGTVLISIGALLVGMFGAIQEPNHSLEDLIELYKKPGFIIYFSILESFIFITMICTHYLEYRYNKIEQEQEDLDPPDRKLLGQWINMTDLKTYIGISFGVLSGNVSSQSLLFAKSGLELFILTIVYGQNQLDHVWTWLLVVMTVATAVLQLYYLNKGLRLCDTVILIPLSFCAFNVSCLFNGLVYYDQWDRLRWWQLLCVMLGVVITIGGVICLSWRRGSSGGTTQEETVVAGEGYTILSSSPQEDEQEQEDRTPHRHSSLQPQPNETSRLISRTHKSNVYNSE</sequence>
<dbReference type="EMBL" id="JAIXMP010000049">
    <property type="protein sequence ID" value="KAI9245851.1"/>
    <property type="molecule type" value="Genomic_DNA"/>
</dbReference>
<feature type="transmembrane region" description="Helical" evidence="6">
    <location>
        <begin position="127"/>
        <end position="148"/>
    </location>
</feature>
<accession>A0AAD5JXT6</accession>
<comment type="caution">
    <text evidence="7">The sequence shown here is derived from an EMBL/GenBank/DDBJ whole genome shotgun (WGS) entry which is preliminary data.</text>
</comment>
<comment type="subcellular location">
    <subcellularLocation>
        <location evidence="1">Membrane</location>
        <topology evidence="1">Multi-pass membrane protein</topology>
    </subcellularLocation>
</comment>
<evidence type="ECO:0000256" key="6">
    <source>
        <dbReference type="SAM" id="Phobius"/>
    </source>
</evidence>
<proteinExistence type="predicted"/>
<feature type="transmembrane region" description="Helical" evidence="6">
    <location>
        <begin position="99"/>
        <end position="120"/>
    </location>
</feature>
<dbReference type="Pfam" id="PF05653">
    <property type="entry name" value="Mg_trans_NIPA"/>
    <property type="match status" value="2"/>
</dbReference>
<dbReference type="InterPro" id="IPR008521">
    <property type="entry name" value="Mg_trans_NIPA"/>
</dbReference>
<feature type="transmembrane region" description="Helical" evidence="6">
    <location>
        <begin position="168"/>
        <end position="188"/>
    </location>
</feature>
<dbReference type="Proteomes" id="UP001209540">
    <property type="component" value="Unassembled WGS sequence"/>
</dbReference>
<dbReference type="GO" id="GO:0015095">
    <property type="term" value="F:magnesium ion transmembrane transporter activity"/>
    <property type="evidence" value="ECO:0007669"/>
    <property type="project" value="InterPro"/>
</dbReference>
<evidence type="ECO:0000256" key="5">
    <source>
        <dbReference type="SAM" id="MobiDB-lite"/>
    </source>
</evidence>
<dbReference type="PANTHER" id="PTHR12570:SF86">
    <property type="entry name" value="ADR321CP"/>
    <property type="match status" value="1"/>
</dbReference>
<dbReference type="PANTHER" id="PTHR12570">
    <property type="match status" value="1"/>
</dbReference>
<dbReference type="SUPFAM" id="SSF103481">
    <property type="entry name" value="Multidrug resistance efflux transporter EmrE"/>
    <property type="match status" value="1"/>
</dbReference>
<reference evidence="7" key="2">
    <citation type="submission" date="2023-02" db="EMBL/GenBank/DDBJ databases">
        <authorList>
            <consortium name="DOE Joint Genome Institute"/>
            <person name="Mondo S.J."/>
            <person name="Chang Y."/>
            <person name="Wang Y."/>
            <person name="Ahrendt S."/>
            <person name="Andreopoulos W."/>
            <person name="Barry K."/>
            <person name="Beard J."/>
            <person name="Benny G.L."/>
            <person name="Blankenship S."/>
            <person name="Bonito G."/>
            <person name="Cuomo C."/>
            <person name="Desiro A."/>
            <person name="Gervers K.A."/>
            <person name="Hundley H."/>
            <person name="Kuo A."/>
            <person name="LaButti K."/>
            <person name="Lang B.F."/>
            <person name="Lipzen A."/>
            <person name="O'Donnell K."/>
            <person name="Pangilinan J."/>
            <person name="Reynolds N."/>
            <person name="Sandor L."/>
            <person name="Smith M.W."/>
            <person name="Tsang A."/>
            <person name="Grigoriev I.V."/>
            <person name="Stajich J.E."/>
            <person name="Spatafora J.W."/>
        </authorList>
    </citation>
    <scope>NUCLEOTIDE SEQUENCE</scope>
    <source>
        <strain evidence="7">RSA 2281</strain>
    </source>
</reference>
<keyword evidence="2 6" id="KW-0812">Transmembrane</keyword>
<evidence type="ECO:0000256" key="1">
    <source>
        <dbReference type="ARBA" id="ARBA00004141"/>
    </source>
</evidence>
<evidence type="ECO:0000256" key="3">
    <source>
        <dbReference type="ARBA" id="ARBA00022989"/>
    </source>
</evidence>
<evidence type="ECO:0000313" key="7">
    <source>
        <dbReference type="EMBL" id="KAI9245851.1"/>
    </source>
</evidence>
<evidence type="ECO:0000256" key="2">
    <source>
        <dbReference type="ARBA" id="ARBA00022692"/>
    </source>
</evidence>
<dbReference type="AlphaFoldDB" id="A0AAD5JXT6"/>
<evidence type="ECO:0000256" key="4">
    <source>
        <dbReference type="ARBA" id="ARBA00023136"/>
    </source>
</evidence>
<keyword evidence="4 6" id="KW-0472">Membrane</keyword>
<dbReference type="Gene3D" id="1.10.3730.20">
    <property type="match status" value="1"/>
</dbReference>
<evidence type="ECO:0008006" key="9">
    <source>
        <dbReference type="Google" id="ProtNLM"/>
    </source>
</evidence>
<organism evidence="7 8">
    <name type="scientific">Phascolomyces articulosus</name>
    <dbReference type="NCBI Taxonomy" id="60185"/>
    <lineage>
        <taxon>Eukaryota</taxon>
        <taxon>Fungi</taxon>
        <taxon>Fungi incertae sedis</taxon>
        <taxon>Mucoromycota</taxon>
        <taxon>Mucoromycotina</taxon>
        <taxon>Mucoromycetes</taxon>
        <taxon>Mucorales</taxon>
        <taxon>Lichtheimiaceae</taxon>
        <taxon>Phascolomyces</taxon>
    </lineage>
</organism>
<keyword evidence="8" id="KW-1185">Reference proteome</keyword>
<dbReference type="InterPro" id="IPR037185">
    <property type="entry name" value="EmrE-like"/>
</dbReference>
<gene>
    <name evidence="7" type="ORF">BDA99DRAFT_527626</name>
</gene>
<feature type="transmembrane region" description="Helical" evidence="6">
    <location>
        <begin position="72"/>
        <end position="93"/>
    </location>
</feature>
<feature type="transmembrane region" description="Helical" evidence="6">
    <location>
        <begin position="321"/>
        <end position="345"/>
    </location>
</feature>
<evidence type="ECO:0000313" key="8">
    <source>
        <dbReference type="Proteomes" id="UP001209540"/>
    </source>
</evidence>
<feature type="region of interest" description="Disordered" evidence="5">
    <location>
        <begin position="369"/>
        <end position="413"/>
    </location>
</feature>
<feature type="transmembrane region" description="Helical" evidence="6">
    <location>
        <begin position="28"/>
        <end position="48"/>
    </location>
</feature>
<name>A0AAD5JXT6_9FUNG</name>
<keyword evidence="3 6" id="KW-1133">Transmembrane helix</keyword>
<feature type="transmembrane region" description="Helical" evidence="6">
    <location>
        <begin position="263"/>
        <end position="282"/>
    </location>
</feature>
<dbReference type="GO" id="GO:0016020">
    <property type="term" value="C:membrane"/>
    <property type="evidence" value="ECO:0007669"/>
    <property type="project" value="UniProtKB-SubCell"/>
</dbReference>
<reference evidence="7" key="1">
    <citation type="journal article" date="2022" name="IScience">
        <title>Evolution of zygomycete secretomes and the origins of terrestrial fungal ecologies.</title>
        <authorList>
            <person name="Chang Y."/>
            <person name="Wang Y."/>
            <person name="Mondo S."/>
            <person name="Ahrendt S."/>
            <person name="Andreopoulos W."/>
            <person name="Barry K."/>
            <person name="Beard J."/>
            <person name="Benny G.L."/>
            <person name="Blankenship S."/>
            <person name="Bonito G."/>
            <person name="Cuomo C."/>
            <person name="Desiro A."/>
            <person name="Gervers K.A."/>
            <person name="Hundley H."/>
            <person name="Kuo A."/>
            <person name="LaButti K."/>
            <person name="Lang B.F."/>
            <person name="Lipzen A."/>
            <person name="O'Donnell K."/>
            <person name="Pangilinan J."/>
            <person name="Reynolds N."/>
            <person name="Sandor L."/>
            <person name="Smith M.E."/>
            <person name="Tsang A."/>
            <person name="Grigoriev I.V."/>
            <person name="Stajich J.E."/>
            <person name="Spatafora J.W."/>
        </authorList>
    </citation>
    <scope>NUCLEOTIDE SEQUENCE</scope>
    <source>
        <strain evidence="7">RSA 2281</strain>
    </source>
</reference>